<dbReference type="SUPFAM" id="SSF46767">
    <property type="entry name" value="Methylated DNA-protein cysteine methyltransferase, C-terminal domain"/>
    <property type="match status" value="1"/>
</dbReference>
<dbReference type="Gene3D" id="1.10.10.10">
    <property type="entry name" value="Winged helix-like DNA-binding domain superfamily/Winged helix DNA-binding domain"/>
    <property type="match status" value="1"/>
</dbReference>
<accession>A0ABD5YI10</accession>
<dbReference type="EMBL" id="JBHSZZ010000035">
    <property type="protein sequence ID" value="MFC7187208.1"/>
    <property type="molecule type" value="Genomic_DNA"/>
</dbReference>
<dbReference type="RefSeq" id="WP_267664359.1">
    <property type="nucleotide sequence ID" value="NZ_JAODIX010000035.1"/>
</dbReference>
<dbReference type="Proteomes" id="UP001596390">
    <property type="component" value="Unassembled WGS sequence"/>
</dbReference>
<gene>
    <name evidence="3" type="ORF">ACFQMK_09965</name>
</gene>
<organism evidence="3 4">
    <name type="scientific">Halorubrum yunnanense</name>
    <dbReference type="NCBI Taxonomy" id="1526162"/>
    <lineage>
        <taxon>Archaea</taxon>
        <taxon>Methanobacteriati</taxon>
        <taxon>Methanobacteriota</taxon>
        <taxon>Stenosarchaea group</taxon>
        <taxon>Halobacteria</taxon>
        <taxon>Halobacteriales</taxon>
        <taxon>Haloferacaceae</taxon>
        <taxon>Halorubrum</taxon>
    </lineage>
</organism>
<dbReference type="AlphaFoldDB" id="A0ABD5YI10"/>
<sequence length="154" mass="16447">MNTTGTSGVFAREFDDLGRAVEVGFAGGRVISVSFPAAVPADAETDHELLDRIAAYARGEPDEFADVAVGLTVPTDRREVLEALRTVPYGEEVSVSRLTRLAALDADDPEDLELVTGALDENPIPVLFPDHRVQGGPYATPGGIRDAMRRVEGL</sequence>
<keyword evidence="4" id="KW-1185">Reference proteome</keyword>
<evidence type="ECO:0000313" key="4">
    <source>
        <dbReference type="Proteomes" id="UP001596390"/>
    </source>
</evidence>
<dbReference type="GO" id="GO:0006974">
    <property type="term" value="P:DNA damage response"/>
    <property type="evidence" value="ECO:0007669"/>
    <property type="project" value="UniProtKB-KW"/>
</dbReference>
<comment type="caution">
    <text evidence="3">The sequence shown here is derived from an EMBL/GenBank/DDBJ whole genome shotgun (WGS) entry which is preliminary data.</text>
</comment>
<dbReference type="InterPro" id="IPR036217">
    <property type="entry name" value="MethylDNA_cys_MeTrfase_DNAb"/>
</dbReference>
<protein>
    <submittedName>
        <fullName evidence="3">MGMT family protein</fullName>
    </submittedName>
</protein>
<keyword evidence="1" id="KW-0227">DNA damage</keyword>
<proteinExistence type="predicted"/>
<evidence type="ECO:0000259" key="2">
    <source>
        <dbReference type="Pfam" id="PF01035"/>
    </source>
</evidence>
<feature type="domain" description="Methylated-DNA-[protein]-cysteine S-methyltransferase DNA binding" evidence="2">
    <location>
        <begin position="77"/>
        <end position="134"/>
    </location>
</feature>
<evidence type="ECO:0000256" key="1">
    <source>
        <dbReference type="ARBA" id="ARBA00022763"/>
    </source>
</evidence>
<reference evidence="3 4" key="1">
    <citation type="journal article" date="2019" name="Int. J. Syst. Evol. Microbiol.">
        <title>The Global Catalogue of Microorganisms (GCM) 10K type strain sequencing project: providing services to taxonomists for standard genome sequencing and annotation.</title>
        <authorList>
            <consortium name="The Broad Institute Genomics Platform"/>
            <consortium name="The Broad Institute Genome Sequencing Center for Infectious Disease"/>
            <person name="Wu L."/>
            <person name="Ma J."/>
        </authorList>
    </citation>
    <scope>NUCLEOTIDE SEQUENCE [LARGE SCALE GENOMIC DNA]</scope>
    <source>
        <strain evidence="3 4">Q85</strain>
    </source>
</reference>
<name>A0ABD5YI10_9EURY</name>
<dbReference type="Pfam" id="PF01035">
    <property type="entry name" value="DNA_binding_1"/>
    <property type="match status" value="1"/>
</dbReference>
<evidence type="ECO:0000313" key="3">
    <source>
        <dbReference type="EMBL" id="MFC7187208.1"/>
    </source>
</evidence>
<dbReference type="InterPro" id="IPR036388">
    <property type="entry name" value="WH-like_DNA-bd_sf"/>
</dbReference>
<dbReference type="InterPro" id="IPR014048">
    <property type="entry name" value="MethylDNA_cys_MeTrfase_DNA-bd"/>
</dbReference>